<evidence type="ECO:0000313" key="8">
    <source>
        <dbReference type="EMBL" id="CAD8507480.1"/>
    </source>
</evidence>
<name>A0A7S0NE47_9CRYP</name>
<dbReference type="Gene3D" id="1.10.600.10">
    <property type="entry name" value="Farnesyl Diphosphate Synthase"/>
    <property type="match status" value="1"/>
</dbReference>
<keyword evidence="5" id="KW-0460">Magnesium</keyword>
<keyword evidence="4" id="KW-0479">Metal-binding</keyword>
<proteinExistence type="inferred from homology"/>
<reference evidence="8" key="1">
    <citation type="submission" date="2021-01" db="EMBL/GenBank/DDBJ databases">
        <authorList>
            <person name="Corre E."/>
            <person name="Pelletier E."/>
            <person name="Niang G."/>
            <person name="Scheremetjew M."/>
            <person name="Finn R."/>
            <person name="Kale V."/>
            <person name="Holt S."/>
            <person name="Cochrane G."/>
            <person name="Meng A."/>
            <person name="Brown T."/>
            <person name="Cohen L."/>
        </authorList>
    </citation>
    <scope>NUCLEOTIDE SEQUENCE</scope>
    <source>
        <strain evidence="8">CCMP325</strain>
    </source>
</reference>
<sequence>MRSSTIIRNKVLAISCLNQISSQHHSFPGQRRQYGTKLRLQREQQRSEIASQLLSKCNAERRVSNGFDLHASKAQIHTGSKSAPEPSKKIGNVADVSIRSVMASAAGAAALGGHLAGKVIDPFRLMEPQLRSLTENLKTLASADNKVLDTVSRYFFDVPGKRFRPALVLLVAQASPPTGEISSEQQRLAEITEMIHTASLLHDDVMDHAEIRRGVPSLNTVHGNKLAILAGDFLLSRASLNLARLKNVEVIELLSTVIAHLVEGEIMQSRTETSEATNFDYYMRKTYLKTASLLAHSCKGVVLLGKADEGVKESASEVAFEYGKHLGLAFQIQDDVLDFEGDLQSLGKTPGSDLREGLTTAPVLFALEKYSQELEPMIHRCYKGEGDVERTMQLVKMSEGVARSRELALEHSRLAIESANKFEPSVTRDALVQLAHLVVDRKA</sequence>
<evidence type="ECO:0000256" key="1">
    <source>
        <dbReference type="ARBA" id="ARBA00001946"/>
    </source>
</evidence>
<evidence type="ECO:0000256" key="5">
    <source>
        <dbReference type="ARBA" id="ARBA00022842"/>
    </source>
</evidence>
<accession>A0A7S0NE47</accession>
<keyword evidence="3 7" id="KW-0808">Transferase</keyword>
<dbReference type="AlphaFoldDB" id="A0A7S0NE47"/>
<evidence type="ECO:0000256" key="7">
    <source>
        <dbReference type="RuleBase" id="RU004466"/>
    </source>
</evidence>
<dbReference type="GO" id="GO:0006744">
    <property type="term" value="P:ubiquinone biosynthetic process"/>
    <property type="evidence" value="ECO:0007669"/>
    <property type="project" value="TreeGrafter"/>
</dbReference>
<comment type="cofactor">
    <cofactor evidence="1">
        <name>Mg(2+)</name>
        <dbReference type="ChEBI" id="CHEBI:18420"/>
    </cofactor>
</comment>
<dbReference type="InterPro" id="IPR000092">
    <property type="entry name" value="Polyprenyl_synt"/>
</dbReference>
<dbReference type="InterPro" id="IPR033749">
    <property type="entry name" value="Polyprenyl_synt_CS"/>
</dbReference>
<organism evidence="8">
    <name type="scientific">Hanusia phi</name>
    <dbReference type="NCBI Taxonomy" id="3032"/>
    <lineage>
        <taxon>Eukaryota</taxon>
        <taxon>Cryptophyceae</taxon>
        <taxon>Pyrenomonadales</taxon>
        <taxon>Geminigeraceae</taxon>
        <taxon>Hanusia</taxon>
    </lineage>
</organism>
<evidence type="ECO:0000256" key="3">
    <source>
        <dbReference type="ARBA" id="ARBA00022679"/>
    </source>
</evidence>
<dbReference type="PANTHER" id="PTHR12001">
    <property type="entry name" value="GERANYLGERANYL PYROPHOSPHATE SYNTHASE"/>
    <property type="match status" value="1"/>
</dbReference>
<dbReference type="PROSITE" id="PS00723">
    <property type="entry name" value="POLYPRENYL_SYNTHASE_1"/>
    <property type="match status" value="1"/>
</dbReference>
<dbReference type="GO" id="GO:0008299">
    <property type="term" value="P:isoprenoid biosynthetic process"/>
    <property type="evidence" value="ECO:0007669"/>
    <property type="project" value="UniProtKB-KW"/>
</dbReference>
<evidence type="ECO:0000256" key="2">
    <source>
        <dbReference type="ARBA" id="ARBA00006706"/>
    </source>
</evidence>
<gene>
    <name evidence="8" type="ORF">HPHI1048_LOCUS23149</name>
</gene>
<dbReference type="Pfam" id="PF00348">
    <property type="entry name" value="polyprenyl_synt"/>
    <property type="match status" value="1"/>
</dbReference>
<dbReference type="SUPFAM" id="SSF48576">
    <property type="entry name" value="Terpenoid synthases"/>
    <property type="match status" value="1"/>
</dbReference>
<dbReference type="PANTHER" id="PTHR12001:SF69">
    <property type="entry name" value="ALL TRANS-POLYPRENYL-DIPHOSPHATE SYNTHASE PDSS1"/>
    <property type="match status" value="1"/>
</dbReference>
<dbReference type="CDD" id="cd00685">
    <property type="entry name" value="Trans_IPPS_HT"/>
    <property type="match status" value="1"/>
</dbReference>
<dbReference type="InterPro" id="IPR008949">
    <property type="entry name" value="Isoprenoid_synthase_dom_sf"/>
</dbReference>
<comment type="similarity">
    <text evidence="2 7">Belongs to the FPP/GGPP synthase family.</text>
</comment>
<dbReference type="PROSITE" id="PS00444">
    <property type="entry name" value="POLYPRENYL_SYNTHASE_2"/>
    <property type="match status" value="1"/>
</dbReference>
<evidence type="ECO:0000256" key="6">
    <source>
        <dbReference type="ARBA" id="ARBA00023229"/>
    </source>
</evidence>
<dbReference type="GO" id="GO:1990234">
    <property type="term" value="C:transferase complex"/>
    <property type="evidence" value="ECO:0007669"/>
    <property type="project" value="TreeGrafter"/>
</dbReference>
<dbReference type="GO" id="GO:0004659">
    <property type="term" value="F:prenyltransferase activity"/>
    <property type="evidence" value="ECO:0007669"/>
    <property type="project" value="InterPro"/>
</dbReference>
<dbReference type="SFLD" id="SFLDS00005">
    <property type="entry name" value="Isoprenoid_Synthase_Type_I"/>
    <property type="match status" value="1"/>
</dbReference>
<keyword evidence="6" id="KW-0414">Isoprene biosynthesis</keyword>
<protein>
    <submittedName>
        <fullName evidence="8">Uncharacterized protein</fullName>
    </submittedName>
</protein>
<dbReference type="GO" id="GO:0046872">
    <property type="term" value="F:metal ion binding"/>
    <property type="evidence" value="ECO:0007669"/>
    <property type="project" value="UniProtKB-KW"/>
</dbReference>
<dbReference type="EMBL" id="HBEO01034236">
    <property type="protein sequence ID" value="CAD8507480.1"/>
    <property type="molecule type" value="Transcribed_RNA"/>
</dbReference>
<evidence type="ECO:0000256" key="4">
    <source>
        <dbReference type="ARBA" id="ARBA00022723"/>
    </source>
</evidence>